<dbReference type="GO" id="GO:0005524">
    <property type="term" value="F:ATP binding"/>
    <property type="evidence" value="ECO:0007669"/>
    <property type="project" value="InterPro"/>
</dbReference>
<keyword evidence="4" id="KW-0347">Helicase</keyword>
<dbReference type="SMART" id="SM00490">
    <property type="entry name" value="HELICc"/>
    <property type="match status" value="1"/>
</dbReference>
<dbReference type="PROSITE" id="PS51192">
    <property type="entry name" value="HELICASE_ATP_BIND_1"/>
    <property type="match status" value="1"/>
</dbReference>
<keyword evidence="4" id="KW-0067">ATP-binding</keyword>
<dbReference type="InterPro" id="IPR014001">
    <property type="entry name" value="Helicase_ATP-bd"/>
</dbReference>
<dbReference type="Pfam" id="PF00271">
    <property type="entry name" value="Helicase_C"/>
    <property type="match status" value="1"/>
</dbReference>
<feature type="domain" description="Helicase ATP-binding" evidence="2">
    <location>
        <begin position="463"/>
        <end position="626"/>
    </location>
</feature>
<dbReference type="AlphaFoldDB" id="A0A940SKC4"/>
<proteinExistence type="predicted"/>
<dbReference type="RefSeq" id="WP_209404303.1">
    <property type="nucleotide sequence ID" value="NZ_JAGIYQ010000004.1"/>
</dbReference>
<organism evidence="4 5">
    <name type="scientific">Gottfriedia endophytica</name>
    <dbReference type="NCBI Taxonomy" id="2820819"/>
    <lineage>
        <taxon>Bacteria</taxon>
        <taxon>Bacillati</taxon>
        <taxon>Bacillota</taxon>
        <taxon>Bacilli</taxon>
        <taxon>Bacillales</taxon>
        <taxon>Bacillaceae</taxon>
        <taxon>Gottfriedia</taxon>
    </lineage>
</organism>
<dbReference type="InterPro" id="IPR027417">
    <property type="entry name" value="P-loop_NTPase"/>
</dbReference>
<dbReference type="CDD" id="cd18793">
    <property type="entry name" value="SF2_C_SNF"/>
    <property type="match status" value="1"/>
</dbReference>
<evidence type="ECO:0000256" key="1">
    <source>
        <dbReference type="ARBA" id="ARBA00022801"/>
    </source>
</evidence>
<dbReference type="SUPFAM" id="SSF52540">
    <property type="entry name" value="P-loop containing nucleoside triphosphate hydrolases"/>
    <property type="match status" value="2"/>
</dbReference>
<reference evidence="4" key="1">
    <citation type="submission" date="2021-04" db="EMBL/GenBank/DDBJ databases">
        <title>Genome seq and assembly of Bacillus sp.</title>
        <authorList>
            <person name="Chhetri G."/>
        </authorList>
    </citation>
    <scope>NUCLEOTIDE SEQUENCE</scope>
    <source>
        <strain evidence="4">RG28</strain>
    </source>
</reference>
<dbReference type="InterPro" id="IPR001650">
    <property type="entry name" value="Helicase_C-like"/>
</dbReference>
<dbReference type="Gene3D" id="3.40.50.300">
    <property type="entry name" value="P-loop containing nucleotide triphosphate hydrolases"/>
    <property type="match status" value="1"/>
</dbReference>
<evidence type="ECO:0000313" key="5">
    <source>
        <dbReference type="Proteomes" id="UP000682134"/>
    </source>
</evidence>
<dbReference type="Pfam" id="PF12419">
    <property type="entry name" value="DUF3670"/>
    <property type="match status" value="1"/>
</dbReference>
<sequence>MNLLTNLSIRTKWFPHKGLLLYATQPEGTLLPVSSWKHLIFQWDEESYYGTLLEPKRFDHLEGILLSPKQALKFFHQHMENELVEVDYLDEAKDYHHHVQSFYTDFLEGRVSPSFSHYQIGNELWKVDGMDSVDSTLQDIVSKAIKSEFGSPSFETKRWLHARGLFFKDEYLKRQLEHSIDEDDWHVKIGLRDDEVPFSIRLVLEEPLSENEDWGLRTFIIDERKTIKPYEYKGHTTLNKSHQSYSEYIDRTFQGVALLVPNLIEDNKPKELLSEQEAWTFLTNDSEKILAANIQVLLPSWWQALKQNRMTLKASVKGKPAGQSFFSMDTLVDFNWRISTNGMELSENQFQQYVENQRRLIQFNGQWIALDPAFIARMKKMMVKAEKQGLRFHEVLQRELLQIEEQVVDEDSPFADVEIEVDEVFRELTKRLTNLTNVPVREVPSNLNATLRAYQQKGFEWLLHLKDLGFGALLADDMGLGKTIQSIAYLAYRKENEEKDGASLIICPTSVMTNWKNEIETFYPGLKVHVHYGGNRYKDAEFIAAIRGADVVITSYALSVLDHEDLKNYVWKSIIIDEAQNIKNPMTKQSRSVRSLKAEHRIALTGTPMENRLTELWSIFDFINRGYLGTLGRFASSYVNPIEKDRDEAKINAVHRLISPFLLRRTKQDEEVALNLPPKQEQKLLCPLTVEQAALYEQVVQDSLKQIESLNGIERRGRILWMLNKLKQICDHPSLFLKETQLIDFANRSNKVESLFELVEAILEQKESCLIFTQYVRMGEMLKEALQNQFGQEVLFLNGSVPKNGRDSMISRFQNGEVKIFILSLKAGGTGLNLTAANHVMHFDRWWNPAVENQATDRAYRIGQTKFVQVHKFVSIGTLEEKIDKMLERKQSLNDTIITSEQWITELSMDELAELLGV</sequence>
<dbReference type="Proteomes" id="UP000682134">
    <property type="component" value="Unassembled WGS sequence"/>
</dbReference>
<evidence type="ECO:0000259" key="3">
    <source>
        <dbReference type="PROSITE" id="PS51194"/>
    </source>
</evidence>
<keyword evidence="5" id="KW-1185">Reference proteome</keyword>
<dbReference type="InterPro" id="IPR049730">
    <property type="entry name" value="SNF2/RAD54-like_C"/>
</dbReference>
<dbReference type="Pfam" id="PF00176">
    <property type="entry name" value="SNF2-rel_dom"/>
    <property type="match status" value="1"/>
</dbReference>
<dbReference type="SMART" id="SM00487">
    <property type="entry name" value="DEXDc"/>
    <property type="match status" value="1"/>
</dbReference>
<dbReference type="Gene3D" id="3.40.50.10810">
    <property type="entry name" value="Tandem AAA-ATPase domain"/>
    <property type="match status" value="1"/>
</dbReference>
<protein>
    <submittedName>
        <fullName evidence="4">ATP-dependent helicase</fullName>
    </submittedName>
</protein>
<name>A0A940SKC4_9BACI</name>
<dbReference type="InterPro" id="IPR038718">
    <property type="entry name" value="SNF2-like_sf"/>
</dbReference>
<keyword evidence="4" id="KW-0547">Nucleotide-binding</keyword>
<dbReference type="GO" id="GO:0004386">
    <property type="term" value="F:helicase activity"/>
    <property type="evidence" value="ECO:0007669"/>
    <property type="project" value="UniProtKB-KW"/>
</dbReference>
<dbReference type="EMBL" id="JAGIYQ010000004">
    <property type="protein sequence ID" value="MBP0725103.1"/>
    <property type="molecule type" value="Genomic_DNA"/>
</dbReference>
<dbReference type="InterPro" id="IPR022138">
    <property type="entry name" value="DUF3670"/>
</dbReference>
<comment type="caution">
    <text evidence="4">The sequence shown here is derived from an EMBL/GenBank/DDBJ whole genome shotgun (WGS) entry which is preliminary data.</text>
</comment>
<dbReference type="GO" id="GO:0016787">
    <property type="term" value="F:hydrolase activity"/>
    <property type="evidence" value="ECO:0007669"/>
    <property type="project" value="UniProtKB-KW"/>
</dbReference>
<evidence type="ECO:0000259" key="2">
    <source>
        <dbReference type="PROSITE" id="PS51192"/>
    </source>
</evidence>
<dbReference type="PANTHER" id="PTHR10799">
    <property type="entry name" value="SNF2/RAD54 HELICASE FAMILY"/>
    <property type="match status" value="1"/>
</dbReference>
<evidence type="ECO:0000313" key="4">
    <source>
        <dbReference type="EMBL" id="MBP0725103.1"/>
    </source>
</evidence>
<dbReference type="FunFam" id="3.40.50.300:FF:000533">
    <property type="entry name" value="Helicase, Snf2 family"/>
    <property type="match status" value="1"/>
</dbReference>
<feature type="domain" description="Helicase C-terminal" evidence="3">
    <location>
        <begin position="754"/>
        <end position="908"/>
    </location>
</feature>
<accession>A0A940SKC4</accession>
<gene>
    <name evidence="4" type="ORF">J5Y03_07845</name>
</gene>
<dbReference type="PROSITE" id="PS51194">
    <property type="entry name" value="HELICASE_CTER"/>
    <property type="match status" value="1"/>
</dbReference>
<dbReference type="CDD" id="cd18012">
    <property type="entry name" value="DEXQc_arch_SWI2_SNF2"/>
    <property type="match status" value="1"/>
</dbReference>
<dbReference type="InterPro" id="IPR000330">
    <property type="entry name" value="SNF2_N"/>
</dbReference>
<keyword evidence="1" id="KW-0378">Hydrolase</keyword>